<dbReference type="EMBL" id="CP040449">
    <property type="protein sequence ID" value="QFI55042.1"/>
    <property type="molecule type" value="Genomic_DNA"/>
</dbReference>
<accession>A0A5J6WVV3</accession>
<dbReference type="OrthoDB" id="5589410at2"/>
<evidence type="ECO:0000313" key="1">
    <source>
        <dbReference type="EMBL" id="QFI55042.1"/>
    </source>
</evidence>
<keyword evidence="2" id="KW-1185">Reference proteome</keyword>
<proteinExistence type="predicted"/>
<dbReference type="RefSeq" id="WP_042044719.1">
    <property type="nucleotide sequence ID" value="NZ_CDBY01000007.1"/>
</dbReference>
<evidence type="ECO:0000313" key="2">
    <source>
        <dbReference type="Proteomes" id="UP000594034"/>
    </source>
</evidence>
<protein>
    <recommendedName>
        <fullName evidence="3">DUF2375 domain-containing protein</fullName>
    </recommendedName>
</protein>
<dbReference type="AlphaFoldDB" id="A0A5J6WVV3"/>
<name>A0A5J6WVV3_9GAMM</name>
<organism evidence="1 2">
    <name type="scientific">Aeromonas simiae</name>
    <dbReference type="NCBI Taxonomy" id="218936"/>
    <lineage>
        <taxon>Bacteria</taxon>
        <taxon>Pseudomonadati</taxon>
        <taxon>Pseudomonadota</taxon>
        <taxon>Gammaproteobacteria</taxon>
        <taxon>Aeromonadales</taxon>
        <taxon>Aeromonadaceae</taxon>
        <taxon>Aeromonas</taxon>
    </lineage>
</organism>
<sequence length="72" mass="8482">MAYHYRIHYLNRYGINQHIELTLPYLIMRDVQGDLCLFDQQRCIGSEQMLELMIRQKGGFDEAISIISAHPL</sequence>
<reference evidence="1 2" key="1">
    <citation type="submission" date="2019-05" db="EMBL/GenBank/DDBJ databases">
        <title>OXA-830, a novel chromosomally encoded expanded-spectrum class D beta-lactamase in Aeromonas simiae.</title>
        <authorList>
            <person name="Zhou W."/>
            <person name="Chen Q."/>
        </authorList>
    </citation>
    <scope>NUCLEOTIDE SEQUENCE [LARGE SCALE GENOMIC DNA]</scope>
    <source>
        <strain evidence="1 2">A6</strain>
    </source>
</reference>
<dbReference type="Proteomes" id="UP000594034">
    <property type="component" value="Chromosome"/>
</dbReference>
<dbReference type="KEGG" id="asim:FE240_10300"/>
<gene>
    <name evidence="1" type="ORF">FE240_10300</name>
</gene>
<evidence type="ECO:0008006" key="3">
    <source>
        <dbReference type="Google" id="ProtNLM"/>
    </source>
</evidence>